<dbReference type="Proteomes" id="UP001465976">
    <property type="component" value="Unassembled WGS sequence"/>
</dbReference>
<dbReference type="EMBL" id="JBAHYK010000200">
    <property type="protein sequence ID" value="KAL0576772.1"/>
    <property type="molecule type" value="Genomic_DNA"/>
</dbReference>
<comment type="caution">
    <text evidence="2">The sequence shown here is derived from an EMBL/GenBank/DDBJ whole genome shotgun (WGS) entry which is preliminary data.</text>
</comment>
<dbReference type="InterPro" id="IPR021054">
    <property type="entry name" value="Cell_wall_mannoprotein_1"/>
</dbReference>
<dbReference type="PANTHER" id="PTHR38123">
    <property type="entry name" value="CELL WALL SERINE-THREONINE-RICH GALACTOMANNOPROTEIN MP1 (AFU_ORTHOLOGUE AFUA_4G03240)"/>
    <property type="match status" value="1"/>
</dbReference>
<gene>
    <name evidence="2" type="ORF">V5O48_005214</name>
</gene>
<name>A0ABR3FNX4_9AGAR</name>
<dbReference type="Gene3D" id="1.20.1280.140">
    <property type="match status" value="1"/>
</dbReference>
<keyword evidence="3" id="KW-1185">Reference proteome</keyword>
<dbReference type="PANTHER" id="PTHR38123:SF6">
    <property type="entry name" value="CELL WALL SERINE-THREONINE-RICH GALACTOMANNOPROTEIN MP1 (AFU_ORTHOLOGUE AFUA_4G03240)"/>
    <property type="match status" value="1"/>
</dbReference>
<reference evidence="2 3" key="1">
    <citation type="submission" date="2024-02" db="EMBL/GenBank/DDBJ databases">
        <title>A draft genome for the cacao thread blight pathogen Marasmius crinis-equi.</title>
        <authorList>
            <person name="Cohen S.P."/>
            <person name="Baruah I.K."/>
            <person name="Amoako-Attah I."/>
            <person name="Bukari Y."/>
            <person name="Meinhardt L.W."/>
            <person name="Bailey B.A."/>
        </authorList>
    </citation>
    <scope>NUCLEOTIDE SEQUENCE [LARGE SCALE GENOMIC DNA]</scope>
    <source>
        <strain evidence="2 3">GH-76</strain>
    </source>
</reference>
<evidence type="ECO:0000313" key="2">
    <source>
        <dbReference type="EMBL" id="KAL0576772.1"/>
    </source>
</evidence>
<sequence length="182" mass="19361">MTPLYTLVITYLVAFTVASPFKVARQATCDVDQIGADVQHIHDNTVTLDNDVLAIPDSGATPAQALAVHGDIQNIASAIDSTTTVIEPCPTFPDDAFKAILDEVQDIVNIETKAMNDLSAKRGAFDASTVSLIRQDLVDLRTASVNLENVWLAKAPADLLPQAQDLADAINNALDSALNAYA</sequence>
<evidence type="ECO:0000313" key="3">
    <source>
        <dbReference type="Proteomes" id="UP001465976"/>
    </source>
</evidence>
<feature type="signal peptide" evidence="1">
    <location>
        <begin position="1"/>
        <end position="18"/>
    </location>
</feature>
<dbReference type="Pfam" id="PF12296">
    <property type="entry name" value="HsbA"/>
    <property type="match status" value="1"/>
</dbReference>
<accession>A0ABR3FNX4</accession>
<protein>
    <submittedName>
        <fullName evidence="2">Uncharacterized protein</fullName>
    </submittedName>
</protein>
<proteinExistence type="predicted"/>
<evidence type="ECO:0000256" key="1">
    <source>
        <dbReference type="SAM" id="SignalP"/>
    </source>
</evidence>
<feature type="chain" id="PRO_5045673580" evidence="1">
    <location>
        <begin position="19"/>
        <end position="182"/>
    </location>
</feature>
<organism evidence="2 3">
    <name type="scientific">Marasmius crinis-equi</name>
    <dbReference type="NCBI Taxonomy" id="585013"/>
    <lineage>
        <taxon>Eukaryota</taxon>
        <taxon>Fungi</taxon>
        <taxon>Dikarya</taxon>
        <taxon>Basidiomycota</taxon>
        <taxon>Agaricomycotina</taxon>
        <taxon>Agaricomycetes</taxon>
        <taxon>Agaricomycetidae</taxon>
        <taxon>Agaricales</taxon>
        <taxon>Marasmiineae</taxon>
        <taxon>Marasmiaceae</taxon>
        <taxon>Marasmius</taxon>
    </lineage>
</organism>
<keyword evidence="1" id="KW-0732">Signal</keyword>